<keyword evidence="3" id="KW-0150">Chloroplast</keyword>
<keyword evidence="7 10" id="KW-0472">Membrane</keyword>
<dbReference type="Pfam" id="PF07123">
    <property type="entry name" value="PsbW"/>
    <property type="match status" value="1"/>
</dbReference>
<dbReference type="OrthoDB" id="2017665at2759"/>
<evidence type="ECO:0000256" key="8">
    <source>
        <dbReference type="ARBA" id="ARBA00023276"/>
    </source>
</evidence>
<reference evidence="11 12" key="1">
    <citation type="submission" date="2020-08" db="EMBL/GenBank/DDBJ databases">
        <title>Plant Genome Project.</title>
        <authorList>
            <person name="Zhang R.-G."/>
        </authorList>
    </citation>
    <scope>NUCLEOTIDE SEQUENCE [LARGE SCALE GENOMIC DNA]</scope>
    <source>
        <tissue evidence="11">Rhizome</tissue>
    </source>
</reference>
<name>A0A8J5KQN6_ZINOF</name>
<comment type="caution">
    <text evidence="11">The sequence shown here is derived from an EMBL/GenBank/DDBJ whole genome shotgun (WGS) entry which is preliminary data.</text>
</comment>
<organism evidence="11 12">
    <name type="scientific">Zingiber officinale</name>
    <name type="common">Ginger</name>
    <name type="synonym">Amomum zingiber</name>
    <dbReference type="NCBI Taxonomy" id="94328"/>
    <lineage>
        <taxon>Eukaryota</taxon>
        <taxon>Viridiplantae</taxon>
        <taxon>Streptophyta</taxon>
        <taxon>Embryophyta</taxon>
        <taxon>Tracheophyta</taxon>
        <taxon>Spermatophyta</taxon>
        <taxon>Magnoliopsida</taxon>
        <taxon>Liliopsida</taxon>
        <taxon>Zingiberales</taxon>
        <taxon>Zingiberaceae</taxon>
        <taxon>Zingiber</taxon>
    </lineage>
</organism>
<dbReference type="GO" id="GO:0009523">
    <property type="term" value="C:photosystem II"/>
    <property type="evidence" value="ECO:0007669"/>
    <property type="project" value="UniProtKB-KW"/>
</dbReference>
<evidence type="ECO:0000313" key="11">
    <source>
        <dbReference type="EMBL" id="KAG6489619.1"/>
    </source>
</evidence>
<protein>
    <recommendedName>
        <fullName evidence="9">PSII 6.1 kDa protein</fullName>
    </recommendedName>
</protein>
<evidence type="ECO:0000256" key="10">
    <source>
        <dbReference type="SAM" id="Phobius"/>
    </source>
</evidence>
<dbReference type="InterPro" id="IPR009806">
    <property type="entry name" value="PSII_PsbW_class2"/>
</dbReference>
<sequence length="143" mass="14989">MATVRAAAPASTFAGTTLPRRSAVIVSPSLMFGTYCTAPRNLSRTAGLPRLACKGRTVRCSTHEEKATVAAGAVAMAAAWTMTTSPALALVDERMSTEGTGLSLGISNNLLAWILLAVFGLIWALYFAYTSTLDEDDDSALSL</sequence>
<feature type="transmembrane region" description="Helical" evidence="10">
    <location>
        <begin position="110"/>
        <end position="129"/>
    </location>
</feature>
<evidence type="ECO:0000313" key="12">
    <source>
        <dbReference type="Proteomes" id="UP000734854"/>
    </source>
</evidence>
<evidence type="ECO:0000256" key="7">
    <source>
        <dbReference type="ARBA" id="ARBA00023136"/>
    </source>
</evidence>
<evidence type="ECO:0000256" key="5">
    <source>
        <dbReference type="ARBA" id="ARBA00022640"/>
    </source>
</evidence>
<comment type="subcellular location">
    <subcellularLocation>
        <location evidence="1">Plastid</location>
        <location evidence="1">Chloroplast thylakoid membrane</location>
        <topology evidence="1">Single-pass membrane protein</topology>
    </subcellularLocation>
</comment>
<evidence type="ECO:0000256" key="6">
    <source>
        <dbReference type="ARBA" id="ARBA00023078"/>
    </source>
</evidence>
<evidence type="ECO:0000256" key="3">
    <source>
        <dbReference type="ARBA" id="ARBA00022528"/>
    </source>
</evidence>
<evidence type="ECO:0000256" key="1">
    <source>
        <dbReference type="ARBA" id="ARBA00004581"/>
    </source>
</evidence>
<keyword evidence="12" id="KW-1185">Reference proteome</keyword>
<dbReference type="AlphaFoldDB" id="A0A8J5KQN6"/>
<dbReference type="GO" id="GO:0042549">
    <property type="term" value="P:photosystem II stabilization"/>
    <property type="evidence" value="ECO:0007669"/>
    <property type="project" value="TreeGrafter"/>
</dbReference>
<keyword evidence="10" id="KW-0812">Transmembrane</keyword>
<accession>A0A8J5KQN6</accession>
<comment type="similarity">
    <text evidence="2">Belongs to the psbW family.</text>
</comment>
<evidence type="ECO:0000256" key="9">
    <source>
        <dbReference type="ARBA" id="ARBA00031756"/>
    </source>
</evidence>
<keyword evidence="4" id="KW-0602">Photosynthesis</keyword>
<gene>
    <name evidence="11" type="ORF">ZIOFF_050894</name>
</gene>
<dbReference type="PANTHER" id="PTHR34552:SF1">
    <property type="entry name" value="PHOTOSYSTEM II REACTION CENTER W PROTEIN, CHLOROPLASTIC"/>
    <property type="match status" value="1"/>
</dbReference>
<dbReference type="EMBL" id="JACMSC010000014">
    <property type="protein sequence ID" value="KAG6489619.1"/>
    <property type="molecule type" value="Genomic_DNA"/>
</dbReference>
<proteinExistence type="inferred from homology"/>
<keyword evidence="8" id="KW-0604">Photosystem II</keyword>
<feature type="transmembrane region" description="Helical" evidence="10">
    <location>
        <begin position="69"/>
        <end position="90"/>
    </location>
</feature>
<keyword evidence="5" id="KW-0934">Plastid</keyword>
<keyword evidence="6" id="KW-0793">Thylakoid</keyword>
<dbReference type="PANTHER" id="PTHR34552">
    <property type="entry name" value="PHOTOSYSTEM II REACTION CENTER W PROTEIN, CHLOROPLASTIC"/>
    <property type="match status" value="1"/>
</dbReference>
<keyword evidence="10" id="KW-1133">Transmembrane helix</keyword>
<evidence type="ECO:0000256" key="4">
    <source>
        <dbReference type="ARBA" id="ARBA00022531"/>
    </source>
</evidence>
<dbReference type="Proteomes" id="UP000734854">
    <property type="component" value="Unassembled WGS sequence"/>
</dbReference>
<evidence type="ECO:0000256" key="2">
    <source>
        <dbReference type="ARBA" id="ARBA00010395"/>
    </source>
</evidence>
<dbReference type="GO" id="GO:0015979">
    <property type="term" value="P:photosynthesis"/>
    <property type="evidence" value="ECO:0007669"/>
    <property type="project" value="UniProtKB-KW"/>
</dbReference>
<dbReference type="GO" id="GO:0009535">
    <property type="term" value="C:chloroplast thylakoid membrane"/>
    <property type="evidence" value="ECO:0007669"/>
    <property type="project" value="UniProtKB-SubCell"/>
</dbReference>